<dbReference type="InterPro" id="IPR011990">
    <property type="entry name" value="TPR-like_helical_dom_sf"/>
</dbReference>
<dbReference type="OrthoDB" id="943406at2"/>
<dbReference type="SMART" id="SM00028">
    <property type="entry name" value="TPR"/>
    <property type="match status" value="3"/>
</dbReference>
<dbReference type="Gene3D" id="1.25.40.10">
    <property type="entry name" value="Tetratricopeptide repeat domain"/>
    <property type="match status" value="2"/>
</dbReference>
<reference evidence="7 8" key="1">
    <citation type="submission" date="2015-01" db="EMBL/GenBank/DDBJ databases">
        <title>Draft genome sequence of Pedobacter sp. NL19 isolated from sludge of an effluent treatment pond in an abandoned uranium mine.</title>
        <authorList>
            <person name="Santos T."/>
            <person name="Caetano T."/>
            <person name="Covas C."/>
            <person name="Cruz A."/>
            <person name="Mendo S."/>
        </authorList>
    </citation>
    <scope>NUCLEOTIDE SEQUENCE [LARGE SCALE GENOMIC DNA]</scope>
    <source>
        <strain evidence="7 8">NL19</strain>
    </source>
</reference>
<evidence type="ECO:0000256" key="5">
    <source>
        <dbReference type="SAM" id="Phobius"/>
    </source>
</evidence>
<evidence type="ECO:0000256" key="4">
    <source>
        <dbReference type="SAM" id="Coils"/>
    </source>
</evidence>
<dbReference type="Pfam" id="PF02518">
    <property type="entry name" value="HATPase_c"/>
    <property type="match status" value="1"/>
</dbReference>
<dbReference type="SUPFAM" id="SSF55874">
    <property type="entry name" value="ATPase domain of HSP90 chaperone/DNA topoisomerase II/histidine kinase"/>
    <property type="match status" value="1"/>
</dbReference>
<evidence type="ECO:0000313" key="8">
    <source>
        <dbReference type="Proteomes" id="UP000032049"/>
    </source>
</evidence>
<keyword evidence="2" id="KW-0418">Kinase</keyword>
<dbReference type="Proteomes" id="UP000032049">
    <property type="component" value="Unassembled WGS sequence"/>
</dbReference>
<dbReference type="RefSeq" id="WP_041878731.1">
    <property type="nucleotide sequence ID" value="NZ_CP157278.1"/>
</dbReference>
<dbReference type="PROSITE" id="PS51257">
    <property type="entry name" value="PROKAR_LIPOPROTEIN"/>
    <property type="match status" value="1"/>
</dbReference>
<evidence type="ECO:0000256" key="1">
    <source>
        <dbReference type="ARBA" id="ARBA00022679"/>
    </source>
</evidence>
<dbReference type="Gene3D" id="3.30.565.10">
    <property type="entry name" value="Histidine kinase-like ATPase, C-terminal domain"/>
    <property type="match status" value="1"/>
</dbReference>
<dbReference type="EMBL" id="JXRA01000017">
    <property type="protein sequence ID" value="KIO78254.1"/>
    <property type="molecule type" value="Genomic_DNA"/>
</dbReference>
<dbReference type="PANTHER" id="PTHR24421">
    <property type="entry name" value="NITRATE/NITRITE SENSOR PROTEIN NARX-RELATED"/>
    <property type="match status" value="1"/>
</dbReference>
<keyword evidence="8" id="KW-1185">Reference proteome</keyword>
<dbReference type="InterPro" id="IPR003594">
    <property type="entry name" value="HATPase_dom"/>
</dbReference>
<dbReference type="GO" id="GO:0016301">
    <property type="term" value="F:kinase activity"/>
    <property type="evidence" value="ECO:0007669"/>
    <property type="project" value="UniProtKB-KW"/>
</dbReference>
<evidence type="ECO:0000256" key="2">
    <source>
        <dbReference type="ARBA" id="ARBA00022777"/>
    </source>
</evidence>
<protein>
    <submittedName>
        <fullName evidence="7">Contig17, whole genome shotgun sequence</fullName>
    </submittedName>
</protein>
<evidence type="ECO:0000256" key="3">
    <source>
        <dbReference type="ARBA" id="ARBA00023012"/>
    </source>
</evidence>
<comment type="caution">
    <text evidence="7">The sequence shown here is derived from an EMBL/GenBank/DDBJ whole genome shotgun (WGS) entry which is preliminary data.</text>
</comment>
<dbReference type="InterPro" id="IPR036890">
    <property type="entry name" value="HATPase_C_sf"/>
</dbReference>
<keyword evidence="5" id="KW-0472">Membrane</keyword>
<keyword evidence="3" id="KW-0902">Two-component regulatory system</keyword>
<sequence length="555" mass="64192">MKRTIILIVFTLSIIACNKKHNPIPLVKDTYFDKAESFLSKNSDSAFYYFNKVAANSRDSLEIAIAYNQMAVIESNAGDYFGAQESLMISLKFLNDKKEKHFNCLSSDYNELGLNVQNFKNFDLAIEYYDKAEKYSNNKVFNLMILNNKALVYQKTKKYAQAIKIYNEIITGTGESQKEYARALSNVTKTKWLQNPDYKAAPYFLKALDIRKKQNDIWGQNASYSHLTDYYTTIRPDSALIYAHRWYQVTKEIKSPDDQIDALRKLIQLSPPVETKAYFKTYQKLDDSLKFARNSAKNQFALIRYEVEKNKSDNLKLQKDNTEKKYQIIKQRILLFSTFLLLIGGSGISIIWYKKRKQRLEMEAQNTVRENKLKTSKKVHDVVANGLYRVMTEIENQESLDRNSILDKLENMYEKSRDISYEELGFTDQNFHVKLSDLLRSFATETIRIVLVGNTADLWLKVSIQIKIEIEHILQELMVNMSKHSKASNVAVKFEQTNNCINIYYSDNGIGIAEEEQFKNGLTNTGTRIKSIHGEINFGIKAEKGLKVQISFPVS</sequence>
<feature type="coiled-coil region" evidence="4">
    <location>
        <begin position="305"/>
        <end position="332"/>
    </location>
</feature>
<accession>A0A0D0G0E0</accession>
<evidence type="ECO:0000313" key="7">
    <source>
        <dbReference type="EMBL" id="KIO78254.1"/>
    </source>
</evidence>
<keyword evidence="4" id="KW-0175">Coiled coil</keyword>
<dbReference type="InterPro" id="IPR050482">
    <property type="entry name" value="Sensor_HK_TwoCompSys"/>
</dbReference>
<dbReference type="SUPFAM" id="SSF48452">
    <property type="entry name" value="TPR-like"/>
    <property type="match status" value="1"/>
</dbReference>
<dbReference type="InterPro" id="IPR019734">
    <property type="entry name" value="TPR_rpt"/>
</dbReference>
<feature type="domain" description="Histidine kinase/HSP90-like ATPase" evidence="6">
    <location>
        <begin position="468"/>
        <end position="553"/>
    </location>
</feature>
<name>A0A0D0G0E0_9SPHI</name>
<dbReference type="STRING" id="1503925.TH53_04355"/>
<gene>
    <name evidence="7" type="ORF">TH53_04355</name>
</gene>
<evidence type="ECO:0000259" key="6">
    <source>
        <dbReference type="Pfam" id="PF02518"/>
    </source>
</evidence>
<dbReference type="AlphaFoldDB" id="A0A0D0G0E0"/>
<keyword evidence="5" id="KW-0812">Transmembrane</keyword>
<dbReference type="GO" id="GO:0000160">
    <property type="term" value="P:phosphorelay signal transduction system"/>
    <property type="evidence" value="ECO:0007669"/>
    <property type="project" value="UniProtKB-KW"/>
</dbReference>
<keyword evidence="1" id="KW-0808">Transferase</keyword>
<keyword evidence="5" id="KW-1133">Transmembrane helix</keyword>
<organism evidence="7 8">
    <name type="scientific">Pedobacter lusitanus</name>
    <dbReference type="NCBI Taxonomy" id="1503925"/>
    <lineage>
        <taxon>Bacteria</taxon>
        <taxon>Pseudomonadati</taxon>
        <taxon>Bacteroidota</taxon>
        <taxon>Sphingobacteriia</taxon>
        <taxon>Sphingobacteriales</taxon>
        <taxon>Sphingobacteriaceae</taxon>
        <taxon>Pedobacter</taxon>
    </lineage>
</organism>
<proteinExistence type="predicted"/>
<feature type="transmembrane region" description="Helical" evidence="5">
    <location>
        <begin position="333"/>
        <end position="353"/>
    </location>
</feature>
<dbReference type="PANTHER" id="PTHR24421:SF60">
    <property type="entry name" value="SENSOR HISTIDINE KINASE COMP"/>
    <property type="match status" value="1"/>
</dbReference>